<sequence>MDKVEKIFSIKTPRIKQKDLKCRNGCGFYGNAQWNGLCSKCYRERSQKERHTKPFRLSKNDQPKHAARDAQQISGSDLAAASNSQSGQQQQQHHHQQQQSLHSKLIPKLSGERDEKKKKLNLIELIKKSTPGRDSEKSRHHSRQPIEKLEQEYIDALKALKIEDAAKQELKYFIHMLDQSIRKQYSTVSIDELSNLVQKGYTKFHDYMQMENSKFASATEEMREQVLDFFERCIMTKNHKYLFSPPSTDDEDDDSYIHKRIRQLNWITAEHLMCRIDEVNSEVRELAYTAITELASVDSFLSPQEKLDCIVRCCRHIFSFLKKSVQGPASADDFFPALIFVVLKSNPVRLHSNINFITRFSKASRIMSGESGYCFTNLCGAISFIESITSESLSLTQAEFDSFMSGEHEGTSAWESALIACESLHQISENMKAMKTIVTKKDELYNGIIALNEEIDTFGQEIRQTVADVLERTPLVLQPCKTPARVVALRQQYMSSSAASAYVDPATLHPTVGGGHFTSNLVAVNKTVNIEAANNKPKTAASGGGATSHQATSGPSTNLPTGSGVEQLVQSLSSTLTTPLVSVDAGPSDVAAPTSPFYGMSASNSADLLSASPSFDYNNIFDAQSLDGLATPDDLATDFIRGIRNINYDFDFSDHSGENSTADDFDPRTTFKAIPGVGPEPSKPISPFDLEEFDPLLQKGDGIVRRPAEPLLPLPLQPSAATGGSGSLLDDSPGSLMLESPLKPTVADFHGLSLHGCNIPTITCATGVLHPPPGTGGSGSGGQNGPKAMAGDRNANNDTSLI</sequence>
<dbReference type="InterPro" id="IPR003123">
    <property type="entry name" value="VPS9"/>
</dbReference>
<dbReference type="Proteomes" id="UP000075920">
    <property type="component" value="Unassembled WGS sequence"/>
</dbReference>
<dbReference type="Gene3D" id="1.20.1050.80">
    <property type="entry name" value="VPS9 domain"/>
    <property type="match status" value="1"/>
</dbReference>
<feature type="compositionally biased region" description="Gly residues" evidence="4">
    <location>
        <begin position="775"/>
        <end position="784"/>
    </location>
</feature>
<dbReference type="SMART" id="SM00259">
    <property type="entry name" value="ZnF_A20"/>
    <property type="match status" value="1"/>
</dbReference>
<evidence type="ECO:0000313" key="8">
    <source>
        <dbReference type="Proteomes" id="UP000075920"/>
    </source>
</evidence>
<dbReference type="GO" id="GO:0008270">
    <property type="term" value="F:zinc ion binding"/>
    <property type="evidence" value="ECO:0007669"/>
    <property type="project" value="UniProtKB-KW"/>
</dbReference>
<keyword evidence="3" id="KW-0862">Zinc</keyword>
<evidence type="ECO:0000256" key="3">
    <source>
        <dbReference type="ARBA" id="ARBA00022833"/>
    </source>
</evidence>
<feature type="compositionally biased region" description="Polar residues" evidence="4">
    <location>
        <begin position="547"/>
        <end position="561"/>
    </location>
</feature>
<dbReference type="InterPro" id="IPR041545">
    <property type="entry name" value="DUF5601"/>
</dbReference>
<keyword evidence="8" id="KW-1185">Reference proteome</keyword>
<protein>
    <recommendedName>
        <fullName evidence="9">Rab5 GDP/GTP exchange factor</fullName>
    </recommendedName>
</protein>
<dbReference type="AlphaFoldDB" id="A0A182WKE0"/>
<evidence type="ECO:0000256" key="4">
    <source>
        <dbReference type="SAM" id="MobiDB-lite"/>
    </source>
</evidence>
<dbReference type="Gene3D" id="1.20.5.4770">
    <property type="match status" value="1"/>
</dbReference>
<dbReference type="GO" id="GO:0003677">
    <property type="term" value="F:DNA binding"/>
    <property type="evidence" value="ECO:0007669"/>
    <property type="project" value="InterPro"/>
</dbReference>
<dbReference type="Pfam" id="PF18151">
    <property type="entry name" value="DUF5601"/>
    <property type="match status" value="1"/>
</dbReference>
<accession>A0A182WKE0</accession>
<proteinExistence type="predicted"/>
<dbReference type="PANTHER" id="PTHR23101">
    <property type="entry name" value="RAB GDP/GTP EXCHANGE FACTOR"/>
    <property type="match status" value="1"/>
</dbReference>
<feature type="compositionally biased region" description="Basic and acidic residues" evidence="4">
    <location>
        <begin position="58"/>
        <end position="68"/>
    </location>
</feature>
<dbReference type="GO" id="GO:0005829">
    <property type="term" value="C:cytosol"/>
    <property type="evidence" value="ECO:0007669"/>
    <property type="project" value="TreeGrafter"/>
</dbReference>
<dbReference type="GO" id="GO:0030139">
    <property type="term" value="C:endocytic vesicle"/>
    <property type="evidence" value="ECO:0007669"/>
    <property type="project" value="TreeGrafter"/>
</dbReference>
<feature type="region of interest" description="Disordered" evidence="4">
    <location>
        <begin position="770"/>
        <end position="802"/>
    </location>
</feature>
<feature type="compositionally biased region" description="Low complexity" evidence="4">
    <location>
        <begin position="84"/>
        <end position="103"/>
    </location>
</feature>
<dbReference type="PANTHER" id="PTHR23101:SF122">
    <property type="entry name" value="RABAPTIN-5-ASSOCIATED EXCHANGE FACTOR FOR RAB5"/>
    <property type="match status" value="1"/>
</dbReference>
<feature type="compositionally biased region" description="Basic and acidic residues" evidence="4">
    <location>
        <begin position="125"/>
        <end position="137"/>
    </location>
</feature>
<evidence type="ECO:0000256" key="2">
    <source>
        <dbReference type="ARBA" id="ARBA00022771"/>
    </source>
</evidence>
<reference evidence="8" key="1">
    <citation type="submission" date="2013-03" db="EMBL/GenBank/DDBJ databases">
        <title>The Genome Sequence of Anopheles minimus MINIMUS1.</title>
        <authorList>
            <consortium name="The Broad Institute Genomics Platform"/>
            <person name="Neafsey D.E."/>
            <person name="Walton C."/>
            <person name="Walker B."/>
            <person name="Young S.K."/>
            <person name="Zeng Q."/>
            <person name="Gargeya S."/>
            <person name="Fitzgerald M."/>
            <person name="Haas B."/>
            <person name="Abouelleil A."/>
            <person name="Allen A.W."/>
            <person name="Alvarado L."/>
            <person name="Arachchi H.M."/>
            <person name="Berlin A.M."/>
            <person name="Chapman S.B."/>
            <person name="Gainer-Dewar J."/>
            <person name="Goldberg J."/>
            <person name="Griggs A."/>
            <person name="Gujja S."/>
            <person name="Hansen M."/>
            <person name="Howarth C."/>
            <person name="Imamovic A."/>
            <person name="Ireland A."/>
            <person name="Larimer J."/>
            <person name="McCowan C."/>
            <person name="Murphy C."/>
            <person name="Pearson M."/>
            <person name="Poon T.W."/>
            <person name="Priest M."/>
            <person name="Roberts A."/>
            <person name="Saif S."/>
            <person name="Shea T."/>
            <person name="Sisk P."/>
            <person name="Sykes S."/>
            <person name="Wortman J."/>
            <person name="Nusbaum C."/>
            <person name="Birren B."/>
        </authorList>
    </citation>
    <scope>NUCLEOTIDE SEQUENCE [LARGE SCALE GENOMIC DNA]</scope>
    <source>
        <strain evidence="8">MINIMUS1</strain>
    </source>
</reference>
<feature type="region of interest" description="Disordered" evidence="4">
    <location>
        <begin position="713"/>
        <end position="733"/>
    </location>
</feature>
<dbReference type="SUPFAM" id="SSF109993">
    <property type="entry name" value="VPS9 domain"/>
    <property type="match status" value="1"/>
</dbReference>
<organism evidence="7 8">
    <name type="scientific">Anopheles minimus</name>
    <dbReference type="NCBI Taxonomy" id="112268"/>
    <lineage>
        <taxon>Eukaryota</taxon>
        <taxon>Metazoa</taxon>
        <taxon>Ecdysozoa</taxon>
        <taxon>Arthropoda</taxon>
        <taxon>Hexapoda</taxon>
        <taxon>Insecta</taxon>
        <taxon>Pterygota</taxon>
        <taxon>Neoptera</taxon>
        <taxon>Endopterygota</taxon>
        <taxon>Diptera</taxon>
        <taxon>Nematocera</taxon>
        <taxon>Culicoidea</taxon>
        <taxon>Culicidae</taxon>
        <taxon>Anophelinae</taxon>
        <taxon>Anopheles</taxon>
    </lineage>
</organism>
<dbReference type="EnsemblMetazoa" id="AMIN010869-RA">
    <property type="protein sequence ID" value="AMIN010869-PA"/>
    <property type="gene ID" value="AMIN010869"/>
</dbReference>
<dbReference type="GO" id="GO:0031267">
    <property type="term" value="F:small GTPase binding"/>
    <property type="evidence" value="ECO:0007669"/>
    <property type="project" value="TreeGrafter"/>
</dbReference>
<reference evidence="7" key="2">
    <citation type="submission" date="2020-05" db="UniProtKB">
        <authorList>
            <consortium name="EnsemblMetazoa"/>
        </authorList>
    </citation>
    <scope>IDENTIFICATION</scope>
    <source>
        <strain evidence="7">MINIMUS1</strain>
    </source>
</reference>
<dbReference type="Gene3D" id="1.10.246.120">
    <property type="match status" value="1"/>
</dbReference>
<keyword evidence="2" id="KW-0863">Zinc-finger</keyword>
<dbReference type="SUPFAM" id="SSF57716">
    <property type="entry name" value="Glucocorticoid receptor-like (DNA-binding domain)"/>
    <property type="match status" value="1"/>
</dbReference>
<dbReference type="InterPro" id="IPR045046">
    <property type="entry name" value="Vps9-like"/>
</dbReference>
<feature type="region of interest" description="Disordered" evidence="4">
    <location>
        <begin position="48"/>
        <end position="147"/>
    </location>
</feature>
<dbReference type="PROSITE" id="PS51205">
    <property type="entry name" value="VPS9"/>
    <property type="match status" value="1"/>
</dbReference>
<dbReference type="STRING" id="112268.A0A182WKE0"/>
<dbReference type="PROSITE" id="PS51036">
    <property type="entry name" value="ZF_A20"/>
    <property type="match status" value="1"/>
</dbReference>
<dbReference type="Pfam" id="PF02204">
    <property type="entry name" value="VPS9"/>
    <property type="match status" value="1"/>
</dbReference>
<dbReference type="InterPro" id="IPR002653">
    <property type="entry name" value="Znf_A20"/>
</dbReference>
<keyword evidence="1" id="KW-0479">Metal-binding</keyword>
<name>A0A182WKE0_9DIPT</name>
<dbReference type="VEuPathDB" id="VectorBase:AMIN010869"/>
<evidence type="ECO:0000313" key="7">
    <source>
        <dbReference type="EnsemblMetazoa" id="AMIN010869-PA"/>
    </source>
</evidence>
<dbReference type="GO" id="GO:0016192">
    <property type="term" value="P:vesicle-mediated transport"/>
    <property type="evidence" value="ECO:0007669"/>
    <property type="project" value="InterPro"/>
</dbReference>
<dbReference type="SMART" id="SM00167">
    <property type="entry name" value="VPS9"/>
    <property type="match status" value="1"/>
</dbReference>
<evidence type="ECO:0000259" key="5">
    <source>
        <dbReference type="PROSITE" id="PS51036"/>
    </source>
</evidence>
<evidence type="ECO:0000259" key="6">
    <source>
        <dbReference type="PROSITE" id="PS51205"/>
    </source>
</evidence>
<dbReference type="GO" id="GO:0005085">
    <property type="term" value="F:guanyl-nucleotide exchange factor activity"/>
    <property type="evidence" value="ECO:0007669"/>
    <property type="project" value="InterPro"/>
</dbReference>
<evidence type="ECO:0008006" key="9">
    <source>
        <dbReference type="Google" id="ProtNLM"/>
    </source>
</evidence>
<evidence type="ECO:0000256" key="1">
    <source>
        <dbReference type="ARBA" id="ARBA00022723"/>
    </source>
</evidence>
<feature type="domain" description="VPS9" evidence="6">
    <location>
        <begin position="251"/>
        <end position="394"/>
    </location>
</feature>
<dbReference type="Pfam" id="PF01754">
    <property type="entry name" value="zf-A20"/>
    <property type="match status" value="1"/>
</dbReference>
<feature type="region of interest" description="Disordered" evidence="4">
    <location>
        <begin position="536"/>
        <end position="563"/>
    </location>
</feature>
<feature type="domain" description="A20-type" evidence="5">
    <location>
        <begin position="16"/>
        <end position="50"/>
    </location>
</feature>
<dbReference type="InterPro" id="IPR037191">
    <property type="entry name" value="VPS9_dom_sf"/>
</dbReference>